<keyword evidence="2" id="KW-0547">Nucleotide-binding</keyword>
<organism evidence="5 6">
    <name type="scientific">Prauserella isguenensis</name>
    <dbReference type="NCBI Taxonomy" id="1470180"/>
    <lineage>
        <taxon>Bacteria</taxon>
        <taxon>Bacillati</taxon>
        <taxon>Actinomycetota</taxon>
        <taxon>Actinomycetes</taxon>
        <taxon>Pseudonocardiales</taxon>
        <taxon>Pseudonocardiaceae</taxon>
        <taxon>Prauserella</taxon>
    </lineage>
</organism>
<gene>
    <name evidence="5" type="ORF">FHS23_002125</name>
</gene>
<dbReference type="Proteomes" id="UP000550714">
    <property type="component" value="Unassembled WGS sequence"/>
</dbReference>
<evidence type="ECO:0000256" key="3">
    <source>
        <dbReference type="ARBA" id="ARBA00022840"/>
    </source>
</evidence>
<dbReference type="SUPFAM" id="SSF52402">
    <property type="entry name" value="Adenine nucleotide alpha hydrolases-like"/>
    <property type="match status" value="2"/>
</dbReference>
<evidence type="ECO:0000313" key="5">
    <source>
        <dbReference type="EMBL" id="MBB3051102.1"/>
    </source>
</evidence>
<dbReference type="Pfam" id="PF00582">
    <property type="entry name" value="Usp"/>
    <property type="match status" value="2"/>
</dbReference>
<protein>
    <submittedName>
        <fullName evidence="5">Nucleotide-binding universal stress UspA family protein</fullName>
    </submittedName>
</protein>
<evidence type="ECO:0000259" key="4">
    <source>
        <dbReference type="Pfam" id="PF00582"/>
    </source>
</evidence>
<dbReference type="InterPro" id="IPR006016">
    <property type="entry name" value="UspA"/>
</dbReference>
<dbReference type="AlphaFoldDB" id="A0A839S137"/>
<keyword evidence="3" id="KW-0067">ATP-binding</keyword>
<keyword evidence="6" id="KW-1185">Reference proteome</keyword>
<dbReference type="PANTHER" id="PTHR46268">
    <property type="entry name" value="STRESS RESPONSE PROTEIN NHAX"/>
    <property type="match status" value="1"/>
</dbReference>
<comment type="similarity">
    <text evidence="1">Belongs to the universal stress protein A family.</text>
</comment>
<evidence type="ECO:0000313" key="6">
    <source>
        <dbReference type="Proteomes" id="UP000550714"/>
    </source>
</evidence>
<dbReference type="InterPro" id="IPR014729">
    <property type="entry name" value="Rossmann-like_a/b/a_fold"/>
</dbReference>
<dbReference type="PANTHER" id="PTHR46268:SF27">
    <property type="entry name" value="UNIVERSAL STRESS PROTEIN RV2623"/>
    <property type="match status" value="1"/>
</dbReference>
<evidence type="ECO:0000256" key="2">
    <source>
        <dbReference type="ARBA" id="ARBA00022741"/>
    </source>
</evidence>
<dbReference type="Gene3D" id="3.40.50.620">
    <property type="entry name" value="HUPs"/>
    <property type="match status" value="2"/>
</dbReference>
<comment type="caution">
    <text evidence="5">The sequence shown here is derived from an EMBL/GenBank/DDBJ whole genome shotgun (WGS) entry which is preliminary data.</text>
</comment>
<dbReference type="InterPro" id="IPR006015">
    <property type="entry name" value="Universal_stress_UspA"/>
</dbReference>
<dbReference type="GO" id="GO:0005524">
    <property type="term" value="F:ATP binding"/>
    <property type="evidence" value="ECO:0007669"/>
    <property type="project" value="UniProtKB-KW"/>
</dbReference>
<feature type="domain" description="UspA" evidence="4">
    <location>
        <begin position="164"/>
        <end position="299"/>
    </location>
</feature>
<sequence>MTEAGRGQGPVVVGTDGSETALRGVQWAARAAAIRRAPLQILHASGYPERYTGESMLPPESFKAELRRQRWDFLHAARQSAIDTVAAAGLPRLDVATVLDPEQPIPALVHASDAARLLVLGTSAHRSITGLIVGSTTIALVGHAHSPVVSVRGDVAESGEPDRRPVVVGVDGSPLSERALGCAFDEASFRGVALVAVHTWSDSDTSAFRDTYVDWEPLRDTEERRLAERLAGWRERYPDVPVERVLVKDKPRHELLEWSNRAQLVVVGSRGRGGFRGLLLGSTSHALIHNAGCPVLVARPEEA</sequence>
<accession>A0A839S137</accession>
<dbReference type="RefSeq" id="WP_183652394.1">
    <property type="nucleotide sequence ID" value="NZ_JACHWU010000002.1"/>
</dbReference>
<dbReference type="PRINTS" id="PR01438">
    <property type="entry name" value="UNVRSLSTRESS"/>
</dbReference>
<name>A0A839S137_9PSEU</name>
<reference evidence="5 6" key="1">
    <citation type="submission" date="2020-08" db="EMBL/GenBank/DDBJ databases">
        <title>Genomic Encyclopedia of Type Strains, Phase III (KMG-III): the genomes of soil and plant-associated and newly described type strains.</title>
        <authorList>
            <person name="Whitman W."/>
        </authorList>
    </citation>
    <scope>NUCLEOTIDE SEQUENCE [LARGE SCALE GENOMIC DNA]</scope>
    <source>
        <strain evidence="5 6">CECT 8577</strain>
    </source>
</reference>
<dbReference type="EMBL" id="JACHWU010000002">
    <property type="protein sequence ID" value="MBB3051102.1"/>
    <property type="molecule type" value="Genomic_DNA"/>
</dbReference>
<proteinExistence type="inferred from homology"/>
<feature type="domain" description="UspA" evidence="4">
    <location>
        <begin position="10"/>
        <end position="152"/>
    </location>
</feature>
<evidence type="ECO:0000256" key="1">
    <source>
        <dbReference type="ARBA" id="ARBA00008791"/>
    </source>
</evidence>